<name>A0A645FXH8_9ZZZZ</name>
<reference evidence="1" key="1">
    <citation type="submission" date="2019-08" db="EMBL/GenBank/DDBJ databases">
        <authorList>
            <person name="Kucharzyk K."/>
            <person name="Murdoch R.W."/>
            <person name="Higgins S."/>
            <person name="Loffler F."/>
        </authorList>
    </citation>
    <scope>NUCLEOTIDE SEQUENCE</scope>
</reference>
<protein>
    <submittedName>
        <fullName evidence="1">Uncharacterized protein</fullName>
    </submittedName>
</protein>
<organism evidence="1">
    <name type="scientific">bioreactor metagenome</name>
    <dbReference type="NCBI Taxonomy" id="1076179"/>
    <lineage>
        <taxon>unclassified sequences</taxon>
        <taxon>metagenomes</taxon>
        <taxon>ecological metagenomes</taxon>
    </lineage>
</organism>
<dbReference type="AlphaFoldDB" id="A0A645FXH8"/>
<accession>A0A645FXH8</accession>
<sequence length="256" mass="29019">MLLFHPAAASAENFAVTSPWIGFIASFIAGDVKNVRYLSNWDSSGNVIKTSSPRSGEIIIAIDAKDAENFRIKKNNKQLRLLYDNLPMTKEQLQSAFFDPAMLPFLAQSVMKIMSEEDKGRYTYFQRRLAEFQSKIESTIDIGRHLLSNTKMLDITGAEGTWIRSSISGAVRPPVSVWEGWKAGDTQALKAALDEAARRNWLILLDPWTPEIIRSAAVGYEYRLTLPPPSKDRDYFVFLHDIFLAIWNKTKNVKTK</sequence>
<gene>
    <name evidence="1" type="ORF">SDC9_163958</name>
</gene>
<evidence type="ECO:0000313" key="1">
    <source>
        <dbReference type="EMBL" id="MPN16613.1"/>
    </source>
</evidence>
<dbReference type="EMBL" id="VSSQ01063600">
    <property type="protein sequence ID" value="MPN16613.1"/>
    <property type="molecule type" value="Genomic_DNA"/>
</dbReference>
<proteinExistence type="predicted"/>
<comment type="caution">
    <text evidence="1">The sequence shown here is derived from an EMBL/GenBank/DDBJ whole genome shotgun (WGS) entry which is preliminary data.</text>
</comment>